<reference evidence="3 4" key="1">
    <citation type="submission" date="2016-04" db="EMBL/GenBank/DDBJ databases">
        <title>A degradative enzymes factory behind the ericoid mycorrhizal symbiosis.</title>
        <authorList>
            <consortium name="DOE Joint Genome Institute"/>
            <person name="Martino E."/>
            <person name="Morin E."/>
            <person name="Grelet G."/>
            <person name="Kuo A."/>
            <person name="Kohler A."/>
            <person name="Daghino S."/>
            <person name="Barry K."/>
            <person name="Choi C."/>
            <person name="Cichocki N."/>
            <person name="Clum A."/>
            <person name="Copeland A."/>
            <person name="Hainaut M."/>
            <person name="Haridas S."/>
            <person name="Labutti K."/>
            <person name="Lindquist E."/>
            <person name="Lipzen A."/>
            <person name="Khouja H.-R."/>
            <person name="Murat C."/>
            <person name="Ohm R."/>
            <person name="Olson A."/>
            <person name="Spatafora J."/>
            <person name="Veneault-Fourrey C."/>
            <person name="Henrissat B."/>
            <person name="Grigoriev I."/>
            <person name="Martin F."/>
            <person name="Perotto S."/>
        </authorList>
    </citation>
    <scope>NUCLEOTIDE SEQUENCE [LARGE SCALE GENOMIC DNA]</scope>
    <source>
        <strain evidence="3 4">F</strain>
    </source>
</reference>
<dbReference type="PANTHER" id="PTHR24148">
    <property type="entry name" value="ANKYRIN REPEAT DOMAIN-CONTAINING PROTEIN 39 HOMOLOG-RELATED"/>
    <property type="match status" value="1"/>
</dbReference>
<dbReference type="EMBL" id="KZ613948">
    <property type="protein sequence ID" value="PMD38576.1"/>
    <property type="molecule type" value="Genomic_DNA"/>
</dbReference>
<dbReference type="Pfam" id="PF06985">
    <property type="entry name" value="HET"/>
    <property type="match status" value="1"/>
</dbReference>
<feature type="domain" description="Heterokaryon incompatibility" evidence="2">
    <location>
        <begin position="45"/>
        <end position="250"/>
    </location>
</feature>
<dbReference type="InterPro" id="IPR010730">
    <property type="entry name" value="HET"/>
</dbReference>
<name>A0A2J6RJ83_HYAVF</name>
<dbReference type="PANTHER" id="PTHR24148:SF64">
    <property type="entry name" value="HETEROKARYON INCOMPATIBILITY DOMAIN-CONTAINING PROTEIN"/>
    <property type="match status" value="1"/>
</dbReference>
<dbReference type="AlphaFoldDB" id="A0A2J6RJ83"/>
<accession>A0A2J6RJ83</accession>
<dbReference type="OrthoDB" id="3553147at2759"/>
<gene>
    <name evidence="3" type="ORF">L207DRAFT_585467</name>
</gene>
<evidence type="ECO:0000313" key="4">
    <source>
        <dbReference type="Proteomes" id="UP000235786"/>
    </source>
</evidence>
<sequence length="691" mass="78320">MKPYTYTALAPQHIRQLTLYPGQLDALIEVSINQVLFTEDECPPYEALSYCWGSEDNPQTIIIRPNGSLLEPAQDVVSLGQQDYSDVAHSPSNLRTGASGAQSPCTTRDNPSSTFSVSSNLHSALLRLRLRSEARVLWIDAICINQADNDEKSIQIRKMGSIYSNAQRVVVWLGPESDHTRRAIDALDHLGRQVVWDPESGRISQARDCDPDCKEWYHRNHTLLYDVDTWSGIADLVNRPWYTRVWIWQEILLANQSTSILLCGPAEISWATFKNSIMCLSLKQEYGSQPELSDTVWENCLEMLVRLVSVSHRRQTILGLLNAMQNYSSCYNHRDRLYAILDLGIDGKEVNIEPDYNKTVAQVYYDYCVEHVRRCGSSAWGLSFLSSCEIDNWQEGPTWVPNWRKPISSYPSDLSPHAGSWKGSCELIDGLKLRVNAVRCGVVQSCSSTAPTNLSMATLLPLLQNWLFGISDNIMKRILAVLMDDQFASRMGPGSPTFEECWEFLNICLKATPTSPLNLLSLPPFPHIFSLLKSFVSGRCLFRTTNDQWGLGPPSMQHGDLVYSVIGCHCLILLRQNEDQKFIVVGMCSLEEHTDMEALLGPLPLGYHVEEDSIRRWSYDMWFVNPDAAIKTRVDPRLGSRHTGWSTERDEDDCIIWQNIESGEETWFDPRHSDISFLRSRGVKIESIDIV</sequence>
<evidence type="ECO:0000259" key="2">
    <source>
        <dbReference type="Pfam" id="PF06985"/>
    </source>
</evidence>
<keyword evidence="4" id="KW-1185">Reference proteome</keyword>
<evidence type="ECO:0000313" key="3">
    <source>
        <dbReference type="EMBL" id="PMD38576.1"/>
    </source>
</evidence>
<organism evidence="3 4">
    <name type="scientific">Hyaloscypha variabilis (strain UAMH 11265 / GT02V1 / F)</name>
    <name type="common">Meliniomyces variabilis</name>
    <dbReference type="NCBI Taxonomy" id="1149755"/>
    <lineage>
        <taxon>Eukaryota</taxon>
        <taxon>Fungi</taxon>
        <taxon>Dikarya</taxon>
        <taxon>Ascomycota</taxon>
        <taxon>Pezizomycotina</taxon>
        <taxon>Leotiomycetes</taxon>
        <taxon>Helotiales</taxon>
        <taxon>Hyaloscyphaceae</taxon>
        <taxon>Hyaloscypha</taxon>
        <taxon>Hyaloscypha variabilis</taxon>
    </lineage>
</organism>
<protein>
    <submittedName>
        <fullName evidence="3">HET-domain-containing protein</fullName>
    </submittedName>
</protein>
<dbReference type="InterPro" id="IPR052895">
    <property type="entry name" value="HetReg/Transcr_Mod"/>
</dbReference>
<dbReference type="Proteomes" id="UP000235786">
    <property type="component" value="Unassembled WGS sequence"/>
</dbReference>
<proteinExistence type="predicted"/>
<evidence type="ECO:0000256" key="1">
    <source>
        <dbReference type="SAM" id="MobiDB-lite"/>
    </source>
</evidence>
<feature type="region of interest" description="Disordered" evidence="1">
    <location>
        <begin position="88"/>
        <end position="113"/>
    </location>
</feature>